<dbReference type="PROSITE" id="PS50198">
    <property type="entry name" value="PPIC_PPIASE_2"/>
    <property type="match status" value="1"/>
</dbReference>
<dbReference type="EMBL" id="CP013244">
    <property type="protein sequence ID" value="ANP46003.1"/>
    <property type="molecule type" value="Genomic_DNA"/>
</dbReference>
<dbReference type="SUPFAM" id="SSF54534">
    <property type="entry name" value="FKBP-like"/>
    <property type="match status" value="1"/>
</dbReference>
<name>A0A1B1AHG8_9PROT</name>
<evidence type="ECO:0000256" key="6">
    <source>
        <dbReference type="ARBA" id="ARBA00030642"/>
    </source>
</evidence>
<evidence type="ECO:0000313" key="11">
    <source>
        <dbReference type="Proteomes" id="UP000092498"/>
    </source>
</evidence>
<dbReference type="AlphaFoldDB" id="A0A1B1AHG8"/>
<accession>A0A1B1AHG8</accession>
<dbReference type="InterPro" id="IPR050245">
    <property type="entry name" value="PrsA_foldase"/>
</dbReference>
<dbReference type="Gene3D" id="3.10.50.40">
    <property type="match status" value="1"/>
</dbReference>
<evidence type="ECO:0000256" key="1">
    <source>
        <dbReference type="ARBA" id="ARBA00000971"/>
    </source>
</evidence>
<keyword evidence="5 8" id="KW-0697">Rotamase</keyword>
<evidence type="ECO:0000259" key="9">
    <source>
        <dbReference type="PROSITE" id="PS50198"/>
    </source>
</evidence>
<dbReference type="EC" id="5.2.1.8" evidence="3"/>
<evidence type="ECO:0000256" key="3">
    <source>
        <dbReference type="ARBA" id="ARBA00013194"/>
    </source>
</evidence>
<protein>
    <recommendedName>
        <fullName evidence="4">Parvulin-like PPIase</fullName>
        <ecNumber evidence="3">5.2.1.8</ecNumber>
    </recommendedName>
    <alternativeName>
        <fullName evidence="6">Peptidyl-prolyl cis-trans isomerase plp</fullName>
    </alternativeName>
    <alternativeName>
        <fullName evidence="7">Rotamase plp</fullName>
    </alternativeName>
</protein>
<dbReference type="PANTHER" id="PTHR47245">
    <property type="entry name" value="PEPTIDYLPROLYL ISOMERASE"/>
    <property type="match status" value="1"/>
</dbReference>
<evidence type="ECO:0000313" key="10">
    <source>
        <dbReference type="EMBL" id="ANP46003.1"/>
    </source>
</evidence>
<evidence type="ECO:0000256" key="4">
    <source>
        <dbReference type="ARBA" id="ARBA00018370"/>
    </source>
</evidence>
<keyword evidence="11" id="KW-1185">Reference proteome</keyword>
<dbReference type="PANTHER" id="PTHR47245:SF2">
    <property type="entry name" value="PEPTIDYL-PROLYL CIS-TRANS ISOMERASE HP_0175-RELATED"/>
    <property type="match status" value="1"/>
</dbReference>
<evidence type="ECO:0000256" key="7">
    <source>
        <dbReference type="ARBA" id="ARBA00031484"/>
    </source>
</evidence>
<dbReference type="InterPro" id="IPR046357">
    <property type="entry name" value="PPIase_dom_sf"/>
</dbReference>
<proteinExistence type="inferred from homology"/>
<dbReference type="InterPro" id="IPR000297">
    <property type="entry name" value="PPIase_PpiC"/>
</dbReference>
<evidence type="ECO:0000256" key="2">
    <source>
        <dbReference type="ARBA" id="ARBA00007656"/>
    </source>
</evidence>
<dbReference type="SUPFAM" id="SSF109998">
    <property type="entry name" value="Triger factor/SurA peptide-binding domain-like"/>
    <property type="match status" value="1"/>
</dbReference>
<dbReference type="Pfam" id="PF00639">
    <property type="entry name" value="Rotamase"/>
    <property type="match status" value="1"/>
</dbReference>
<evidence type="ECO:0000256" key="5">
    <source>
        <dbReference type="ARBA" id="ARBA00023110"/>
    </source>
</evidence>
<keyword evidence="8" id="KW-0413">Isomerase</keyword>
<dbReference type="KEGG" id="cbot:ATE48_08760"/>
<organism evidence="10 11">
    <name type="scientific">Candidatus Viadribacter manganicus</name>
    <dbReference type="NCBI Taxonomy" id="1759059"/>
    <lineage>
        <taxon>Bacteria</taxon>
        <taxon>Pseudomonadati</taxon>
        <taxon>Pseudomonadota</taxon>
        <taxon>Alphaproteobacteria</taxon>
        <taxon>Hyphomonadales</taxon>
        <taxon>Hyphomonadaceae</taxon>
        <taxon>Candidatus Viadribacter</taxon>
    </lineage>
</organism>
<gene>
    <name evidence="10" type="ORF">ATE48_08760</name>
</gene>
<dbReference type="InParanoid" id="A0A1B1AHG8"/>
<dbReference type="Proteomes" id="UP000092498">
    <property type="component" value="Chromosome"/>
</dbReference>
<comment type="catalytic activity">
    <reaction evidence="1">
        <text>[protein]-peptidylproline (omega=180) = [protein]-peptidylproline (omega=0)</text>
        <dbReference type="Rhea" id="RHEA:16237"/>
        <dbReference type="Rhea" id="RHEA-COMP:10747"/>
        <dbReference type="Rhea" id="RHEA-COMP:10748"/>
        <dbReference type="ChEBI" id="CHEBI:83833"/>
        <dbReference type="ChEBI" id="CHEBI:83834"/>
        <dbReference type="EC" id="5.2.1.8"/>
    </reaction>
</comment>
<dbReference type="InterPro" id="IPR027304">
    <property type="entry name" value="Trigger_fact/SurA_dom_sf"/>
</dbReference>
<evidence type="ECO:0000256" key="8">
    <source>
        <dbReference type="PROSITE-ProRule" id="PRU00278"/>
    </source>
</evidence>
<sequence>MFVNGIAIPETAIAQEAQNHDAASGPEARAAAARALVIRELLLLRARALALEPTPARDAQGREETDEEALVRQVLELEVASVEPSDVECRRVYEGAASQFAAPELYEASHILFAPEHEGEAAWVAAYERAAAAIKAIGAGEPFAEWARACSACPTAEQGGSLGQLQRGDLADDLERALMDLSPGQIGAKPVRTRHGWHVIRLDQHSAAKELPFEVVKAFIKGSLRTRAWAASSARYVAALAASAQIEGLSLSLGSKV</sequence>
<comment type="similarity">
    <text evidence="2">Belongs to the PpiC/parvulin rotamase family.</text>
</comment>
<reference evidence="10 11" key="1">
    <citation type="submission" date="2015-11" db="EMBL/GenBank/DDBJ databases">
        <title>Whole-Genome Sequence of Candidatus Oderbacter manganicum from the National Park Lower Oder Valley, Germany.</title>
        <authorList>
            <person name="Braun B."/>
            <person name="Liere K."/>
            <person name="Szewzyk U."/>
        </authorList>
    </citation>
    <scope>NUCLEOTIDE SEQUENCE [LARGE SCALE GENOMIC DNA]</scope>
    <source>
        <strain evidence="10 11">OTSz_A_272</strain>
    </source>
</reference>
<dbReference type="STRING" id="1759059.ATE48_08760"/>
<dbReference type="GO" id="GO:0003755">
    <property type="term" value="F:peptidyl-prolyl cis-trans isomerase activity"/>
    <property type="evidence" value="ECO:0007669"/>
    <property type="project" value="UniProtKB-KW"/>
</dbReference>
<feature type="domain" description="PpiC" evidence="9">
    <location>
        <begin position="103"/>
        <end position="204"/>
    </location>
</feature>